<keyword evidence="1" id="KW-0472">Membrane</keyword>
<comment type="caution">
    <text evidence="3">The sequence shown here is derived from an EMBL/GenBank/DDBJ whole genome shotgun (WGS) entry which is preliminary data.</text>
</comment>
<feature type="domain" description="Serine aminopeptidase S33" evidence="2">
    <location>
        <begin position="120"/>
        <end position="222"/>
    </location>
</feature>
<dbReference type="PANTHER" id="PTHR12277:SF81">
    <property type="entry name" value="PROTEIN ABHD13"/>
    <property type="match status" value="1"/>
</dbReference>
<dbReference type="Gene3D" id="3.40.50.1820">
    <property type="entry name" value="alpha/beta hydrolase"/>
    <property type="match status" value="1"/>
</dbReference>
<dbReference type="SUPFAM" id="SSF53474">
    <property type="entry name" value="alpha/beta-Hydrolases"/>
    <property type="match status" value="1"/>
</dbReference>
<organism evidence="3 4">
    <name type="scientific">Hesseltinella vesiculosa</name>
    <dbReference type="NCBI Taxonomy" id="101127"/>
    <lineage>
        <taxon>Eukaryota</taxon>
        <taxon>Fungi</taxon>
        <taxon>Fungi incertae sedis</taxon>
        <taxon>Mucoromycota</taxon>
        <taxon>Mucoromycotina</taxon>
        <taxon>Mucoromycetes</taxon>
        <taxon>Mucorales</taxon>
        <taxon>Cunninghamellaceae</taxon>
        <taxon>Hesseltinella</taxon>
    </lineage>
</organism>
<evidence type="ECO:0000259" key="2">
    <source>
        <dbReference type="Pfam" id="PF12146"/>
    </source>
</evidence>
<evidence type="ECO:0000313" key="3">
    <source>
        <dbReference type="EMBL" id="ORX52059.1"/>
    </source>
</evidence>
<dbReference type="GO" id="GO:0008474">
    <property type="term" value="F:palmitoyl-(protein) hydrolase activity"/>
    <property type="evidence" value="ECO:0007669"/>
    <property type="project" value="TreeGrafter"/>
</dbReference>
<evidence type="ECO:0000256" key="1">
    <source>
        <dbReference type="SAM" id="Phobius"/>
    </source>
</evidence>
<dbReference type="InterPro" id="IPR022742">
    <property type="entry name" value="Hydrolase_4"/>
</dbReference>
<keyword evidence="1" id="KW-0812">Transmembrane</keyword>
<proteinExistence type="predicted"/>
<keyword evidence="1" id="KW-1133">Transmembrane helix</keyword>
<dbReference type="EMBL" id="MCGT01000019">
    <property type="protein sequence ID" value="ORX52059.1"/>
    <property type="molecule type" value="Genomic_DNA"/>
</dbReference>
<dbReference type="AlphaFoldDB" id="A0A1X2GEU9"/>
<accession>A0A1X2GEU9</accession>
<dbReference type="PANTHER" id="PTHR12277">
    <property type="entry name" value="ALPHA/BETA HYDROLASE DOMAIN-CONTAINING PROTEIN"/>
    <property type="match status" value="1"/>
</dbReference>
<protein>
    <submittedName>
        <fullName evidence="3">Alpha/beta-hydrolase</fullName>
    </submittedName>
</protein>
<keyword evidence="4" id="KW-1185">Reference proteome</keyword>
<feature type="transmembrane region" description="Helical" evidence="1">
    <location>
        <begin position="13"/>
        <end position="35"/>
    </location>
</feature>
<dbReference type="Proteomes" id="UP000242146">
    <property type="component" value="Unassembled WGS sequence"/>
</dbReference>
<keyword evidence="3" id="KW-0378">Hydrolase</keyword>
<dbReference type="STRING" id="101127.A0A1X2GEU9"/>
<dbReference type="GO" id="GO:0016020">
    <property type="term" value="C:membrane"/>
    <property type="evidence" value="ECO:0007669"/>
    <property type="project" value="TreeGrafter"/>
</dbReference>
<sequence length="356" mass="39624">MSNYLFKLSLPPWVAYVLSVTGVASVAGALLLYMYQCELIYPSSFPEGSRTEVAKPSDFGMKYTEETLVTKDKVKVRCYVITLEDPEQAKLAPTVLYFHANAGNMGHRLPIAKIFNLKFKTNVVMLSYRGYGFSEGKPNEKGIQIDSQTLLDYVKEHPILKHTKLVAYGQSIGGAVSIDLVSRNEDAFSGLIVENTFLSIPKLIPSVFPILKYFTVLCHQNWPSEVNIQRIVKTPVLFLSGGKDELIPSAHMARLHEACGSRQLKDIVEFPNGMHNDTCMQPGYFPAIREFLETRVVKGEITVDSKDPLADLHPAANTTPESVVTKVQKEGYQLVSGVTKPDLAQSFSIEEVELEE</sequence>
<gene>
    <name evidence="3" type="ORF">DM01DRAFT_1323993</name>
</gene>
<dbReference type="InterPro" id="IPR029058">
    <property type="entry name" value="AB_hydrolase_fold"/>
</dbReference>
<dbReference type="Pfam" id="PF12146">
    <property type="entry name" value="Hydrolase_4"/>
    <property type="match status" value="1"/>
</dbReference>
<dbReference type="OrthoDB" id="10249433at2759"/>
<name>A0A1X2GEU9_9FUNG</name>
<reference evidence="3 4" key="1">
    <citation type="submission" date="2016-07" db="EMBL/GenBank/DDBJ databases">
        <title>Pervasive Adenine N6-methylation of Active Genes in Fungi.</title>
        <authorList>
            <consortium name="DOE Joint Genome Institute"/>
            <person name="Mondo S.J."/>
            <person name="Dannebaum R.O."/>
            <person name="Kuo R.C."/>
            <person name="Labutti K."/>
            <person name="Haridas S."/>
            <person name="Kuo A."/>
            <person name="Salamov A."/>
            <person name="Ahrendt S.R."/>
            <person name="Lipzen A."/>
            <person name="Sullivan W."/>
            <person name="Andreopoulos W.B."/>
            <person name="Clum A."/>
            <person name="Lindquist E."/>
            <person name="Daum C."/>
            <person name="Ramamoorthy G.K."/>
            <person name="Gryganskyi A."/>
            <person name="Culley D."/>
            <person name="Magnuson J.K."/>
            <person name="James T.Y."/>
            <person name="O'Malley M.A."/>
            <person name="Stajich J.E."/>
            <person name="Spatafora J.W."/>
            <person name="Visel A."/>
            <person name="Grigoriev I.V."/>
        </authorList>
    </citation>
    <scope>NUCLEOTIDE SEQUENCE [LARGE SCALE GENOMIC DNA]</scope>
    <source>
        <strain evidence="3 4">NRRL 3301</strain>
    </source>
</reference>
<evidence type="ECO:0000313" key="4">
    <source>
        <dbReference type="Proteomes" id="UP000242146"/>
    </source>
</evidence>